<sequence length="16" mass="1930">MGLGLRRLRAARYRQL</sequence>
<organism evidence="1 2">
    <name type="scientific">Cohnella ginsengisoli</name>
    <dbReference type="NCBI Taxonomy" id="425004"/>
    <lineage>
        <taxon>Bacteria</taxon>
        <taxon>Bacillati</taxon>
        <taxon>Bacillota</taxon>
        <taxon>Bacilli</taxon>
        <taxon>Bacillales</taxon>
        <taxon>Paenibacillaceae</taxon>
        <taxon>Cohnella</taxon>
    </lineage>
</organism>
<evidence type="ECO:0000313" key="1">
    <source>
        <dbReference type="EMBL" id="MDG0792822.1"/>
    </source>
</evidence>
<dbReference type="AlphaFoldDB" id="A0A9X4KIJ5"/>
<dbReference type="Proteomes" id="UP001153387">
    <property type="component" value="Unassembled WGS sequence"/>
</dbReference>
<evidence type="ECO:0000313" key="2">
    <source>
        <dbReference type="Proteomes" id="UP001153387"/>
    </source>
</evidence>
<protein>
    <submittedName>
        <fullName evidence="1">Uncharacterized protein</fullName>
    </submittedName>
</protein>
<keyword evidence="2" id="KW-1185">Reference proteome</keyword>
<gene>
    <name evidence="1" type="ORF">OMP38_19560</name>
</gene>
<comment type="caution">
    <text evidence="1">The sequence shown here is derived from an EMBL/GenBank/DDBJ whole genome shotgun (WGS) entry which is preliminary data.</text>
</comment>
<name>A0A9X4KIJ5_9BACL</name>
<accession>A0A9X4KIJ5</accession>
<dbReference type="EMBL" id="JAPDHZ010000003">
    <property type="protein sequence ID" value="MDG0792822.1"/>
    <property type="molecule type" value="Genomic_DNA"/>
</dbReference>
<reference evidence="1 2" key="1">
    <citation type="submission" date="2022-10" db="EMBL/GenBank/DDBJ databases">
        <title>Comparative genomic analysis of Cohnella hashimotonis sp. nov., isolated from the International Space Station.</title>
        <authorList>
            <person name="Simpson A."/>
            <person name="Venkateswaran K."/>
        </authorList>
    </citation>
    <scope>NUCLEOTIDE SEQUENCE [LARGE SCALE GENOMIC DNA]</scope>
    <source>
        <strain evidence="1 2">DSM 18997</strain>
    </source>
</reference>
<proteinExistence type="predicted"/>